<protein>
    <submittedName>
        <fullName evidence="2">Uncharacterized protein</fullName>
    </submittedName>
</protein>
<evidence type="ECO:0000313" key="3">
    <source>
        <dbReference type="Proteomes" id="UP000836841"/>
    </source>
</evidence>
<dbReference type="Proteomes" id="UP000836841">
    <property type="component" value="Chromosome 4"/>
</dbReference>
<feature type="region of interest" description="Disordered" evidence="1">
    <location>
        <begin position="1"/>
        <end position="23"/>
    </location>
</feature>
<accession>A0AAU9SBW3</accession>
<dbReference type="AlphaFoldDB" id="A0AAU9SBW3"/>
<proteinExistence type="predicted"/>
<sequence>MKEDEKVGTSSKSSSSSSLPVSYGVDNEKYDFSSSVSSLSQPFSPQGSSNKSCVLENNLSSAFSLDHNNSFLTLSRDRPCSCLHHVFEWILQRCCGCL</sequence>
<gene>
    <name evidence="2" type="ORF">TAV2_LOCUS13639</name>
</gene>
<reference evidence="2 3" key="1">
    <citation type="submission" date="2022-03" db="EMBL/GenBank/DDBJ databases">
        <authorList>
            <person name="Nunn A."/>
            <person name="Chopra R."/>
            <person name="Nunn A."/>
            <person name="Contreras Garrido A."/>
        </authorList>
    </citation>
    <scope>NUCLEOTIDE SEQUENCE [LARGE SCALE GENOMIC DNA]</scope>
</reference>
<organism evidence="2 3">
    <name type="scientific">Thlaspi arvense</name>
    <name type="common">Field penny-cress</name>
    <dbReference type="NCBI Taxonomy" id="13288"/>
    <lineage>
        <taxon>Eukaryota</taxon>
        <taxon>Viridiplantae</taxon>
        <taxon>Streptophyta</taxon>
        <taxon>Embryophyta</taxon>
        <taxon>Tracheophyta</taxon>
        <taxon>Spermatophyta</taxon>
        <taxon>Magnoliopsida</taxon>
        <taxon>eudicotyledons</taxon>
        <taxon>Gunneridae</taxon>
        <taxon>Pentapetalae</taxon>
        <taxon>rosids</taxon>
        <taxon>malvids</taxon>
        <taxon>Brassicales</taxon>
        <taxon>Brassicaceae</taxon>
        <taxon>Thlaspideae</taxon>
        <taxon>Thlaspi</taxon>
    </lineage>
</organism>
<evidence type="ECO:0000256" key="1">
    <source>
        <dbReference type="SAM" id="MobiDB-lite"/>
    </source>
</evidence>
<dbReference type="EMBL" id="OU466860">
    <property type="protein sequence ID" value="CAH2060246.1"/>
    <property type="molecule type" value="Genomic_DNA"/>
</dbReference>
<name>A0AAU9SBW3_THLAR</name>
<evidence type="ECO:0000313" key="2">
    <source>
        <dbReference type="EMBL" id="CAH2060246.1"/>
    </source>
</evidence>
<keyword evidence="3" id="KW-1185">Reference proteome</keyword>